<proteinExistence type="predicted"/>
<dbReference type="Pfam" id="PF02608">
    <property type="entry name" value="Bmp"/>
    <property type="match status" value="1"/>
</dbReference>
<feature type="domain" description="ABC transporter substrate-binding protein PnrA-like" evidence="2">
    <location>
        <begin position="42"/>
        <end position="285"/>
    </location>
</feature>
<keyword evidence="1" id="KW-0732">Signal</keyword>
<keyword evidence="4" id="KW-1185">Reference proteome</keyword>
<dbReference type="Gene3D" id="3.40.50.2300">
    <property type="match status" value="2"/>
</dbReference>
<dbReference type="InterPro" id="IPR052910">
    <property type="entry name" value="ABC-Purine-Binding"/>
</dbReference>
<dbReference type="AlphaFoldDB" id="A0AAE9Y3L7"/>
<protein>
    <submittedName>
        <fullName evidence="3">BMP family ABC transporter substrate-binding protein</fullName>
    </submittedName>
</protein>
<evidence type="ECO:0000259" key="2">
    <source>
        <dbReference type="Pfam" id="PF02608"/>
    </source>
</evidence>
<dbReference type="RefSeq" id="WP_272735411.1">
    <property type="nucleotide sequence ID" value="NZ_CP116942.1"/>
</dbReference>
<evidence type="ECO:0000313" key="3">
    <source>
        <dbReference type="EMBL" id="WCO65885.1"/>
    </source>
</evidence>
<evidence type="ECO:0000313" key="4">
    <source>
        <dbReference type="Proteomes" id="UP001216390"/>
    </source>
</evidence>
<dbReference type="KEGG" id="ima:PO878_15385"/>
<dbReference type="PANTHER" id="PTHR43208">
    <property type="entry name" value="ABC TRANSPORTER SUBSTRATE-BINDING PROTEIN"/>
    <property type="match status" value="1"/>
</dbReference>
<sequence>MTERLRGGREARPVRVALLVVLLAAACGGSGGAPPVPDPAAVSVAWVNQGKVGTEVWTTAHERGRDAVEEALGDEVETTFVEDVSLGREATQVFDDLAEDGYDLVFATSYAFRDDIVAAAERHPEVRFAHARGRELLPNLATYGGADEEPLYLAGMAAGADSSSGVIGFVGTVPEPETIRHVDAFALGAQAVAPAVEVRVRWVGAWYAPEQEAAAAEALLAEGADVLATGSISPATGAVAEEAGVGWVAHDADRSREVPDVWLTAAVPDWGPYYVDQAEAVRDGSWAPVAYYGDMADGYTDLAPLGRRVPAMVEDRIEAVEEEIRSGDRDVFAGPIHDVAGRRRVPPGAALGPDERASIDWYVRGVTVDRPDG</sequence>
<reference evidence="3" key="1">
    <citation type="submission" date="2023-01" db="EMBL/GenBank/DDBJ databases">
        <title>The diversity of Class Acidimicrobiia in South China Sea sediment environments and the proposal of Iamia marina sp. nov., a novel species of the genus Iamia.</title>
        <authorList>
            <person name="He Y."/>
            <person name="Tian X."/>
        </authorList>
    </citation>
    <scope>NUCLEOTIDE SEQUENCE</scope>
    <source>
        <strain evidence="3">DSM 19957</strain>
    </source>
</reference>
<dbReference type="PROSITE" id="PS51257">
    <property type="entry name" value="PROKAR_LIPOPROTEIN"/>
    <property type="match status" value="1"/>
</dbReference>
<dbReference type="InterPro" id="IPR003760">
    <property type="entry name" value="PnrA-like"/>
</dbReference>
<organism evidence="3 4">
    <name type="scientific">Iamia majanohamensis</name>
    <dbReference type="NCBI Taxonomy" id="467976"/>
    <lineage>
        <taxon>Bacteria</taxon>
        <taxon>Bacillati</taxon>
        <taxon>Actinomycetota</taxon>
        <taxon>Acidimicrobiia</taxon>
        <taxon>Acidimicrobiales</taxon>
        <taxon>Iamiaceae</taxon>
        <taxon>Iamia</taxon>
    </lineage>
</organism>
<evidence type="ECO:0000256" key="1">
    <source>
        <dbReference type="ARBA" id="ARBA00022729"/>
    </source>
</evidence>
<dbReference type="CDD" id="cd19963">
    <property type="entry name" value="PBP1_BMP-like"/>
    <property type="match status" value="1"/>
</dbReference>
<accession>A0AAE9Y3L7</accession>
<dbReference type="GO" id="GO:0005886">
    <property type="term" value="C:plasma membrane"/>
    <property type="evidence" value="ECO:0007669"/>
    <property type="project" value="InterPro"/>
</dbReference>
<gene>
    <name evidence="3" type="ORF">PO878_15385</name>
</gene>
<dbReference type="Proteomes" id="UP001216390">
    <property type="component" value="Chromosome"/>
</dbReference>
<dbReference type="EMBL" id="CP116942">
    <property type="protein sequence ID" value="WCO65885.1"/>
    <property type="molecule type" value="Genomic_DNA"/>
</dbReference>
<dbReference type="PANTHER" id="PTHR43208:SF1">
    <property type="entry name" value="ABC TRANSPORTER SUBSTRATE-BINDING PROTEIN"/>
    <property type="match status" value="1"/>
</dbReference>
<name>A0AAE9Y3L7_9ACTN</name>